<organism evidence="2 3">
    <name type="scientific">Sporothrix schenckii (strain ATCC 58251 / de Perez 2211183)</name>
    <name type="common">Rose-picker's disease fungus</name>
    <dbReference type="NCBI Taxonomy" id="1391915"/>
    <lineage>
        <taxon>Eukaryota</taxon>
        <taxon>Fungi</taxon>
        <taxon>Dikarya</taxon>
        <taxon>Ascomycota</taxon>
        <taxon>Pezizomycotina</taxon>
        <taxon>Sordariomycetes</taxon>
        <taxon>Sordariomycetidae</taxon>
        <taxon>Ophiostomatales</taxon>
        <taxon>Ophiostomataceae</taxon>
        <taxon>Sporothrix</taxon>
    </lineage>
</organism>
<feature type="compositionally biased region" description="Acidic residues" evidence="1">
    <location>
        <begin position="490"/>
        <end position="501"/>
    </location>
</feature>
<dbReference type="OrthoDB" id="4763081at2759"/>
<dbReference type="STRING" id="1391915.U7PT05"/>
<dbReference type="eggNOG" id="ENOG502RVWB">
    <property type="taxonomic scope" value="Eukaryota"/>
</dbReference>
<feature type="region of interest" description="Disordered" evidence="1">
    <location>
        <begin position="455"/>
        <end position="505"/>
    </location>
</feature>
<accession>U7PT05</accession>
<protein>
    <submittedName>
        <fullName evidence="2">Uncharacterized protein</fullName>
    </submittedName>
</protein>
<evidence type="ECO:0000256" key="1">
    <source>
        <dbReference type="SAM" id="MobiDB-lite"/>
    </source>
</evidence>
<name>U7PT05_SPOS1</name>
<feature type="compositionally biased region" description="Acidic residues" evidence="1">
    <location>
        <begin position="473"/>
        <end position="483"/>
    </location>
</feature>
<reference evidence="3" key="1">
    <citation type="journal article" date="2014" name="Genome Announc.">
        <title>Genome sequence of the pathogenic fungus Sporothrix schenckii (ATCC 58251).</title>
        <authorList>
            <person name="Cuomo C.A."/>
            <person name="Rodriguez-Del Valle N."/>
            <person name="Perez-Sanchez L."/>
            <person name="Abouelleil A."/>
            <person name="Goldberg J."/>
            <person name="Young S."/>
            <person name="Zeng Q."/>
            <person name="Birren B.W."/>
        </authorList>
    </citation>
    <scope>NUCLEOTIDE SEQUENCE [LARGE SCALE GENOMIC DNA]</scope>
    <source>
        <strain evidence="3">ATCC 58251 / de Perez 2211183</strain>
    </source>
</reference>
<dbReference type="HOGENOM" id="CLU_024198_0_0_1"/>
<evidence type="ECO:0000313" key="3">
    <source>
        <dbReference type="Proteomes" id="UP000018087"/>
    </source>
</evidence>
<dbReference type="EMBL" id="KI440847">
    <property type="protein sequence ID" value="ERS97590.1"/>
    <property type="molecule type" value="Genomic_DNA"/>
</dbReference>
<proteinExistence type="predicted"/>
<keyword evidence="3" id="KW-1185">Reference proteome</keyword>
<sequence length="760" mass="84038">MFARRESDKPLHLGLTAHCGLCGTALEAGDACTALLGVDRAMRYRRRTPPFAYPQYAFFHGEVAAGLDPDDEPGTNNKNEPMMCRNASCTKGTVMLEACTVHVDCRIVFRKHCGRGGDGAGLDNQDALDRLWIAAAWRRPWRQAARLWLDEPGQADRRISVDRVARASIAAGHGQEQEGGQEPDLSSLLRGLTRLPPELVDIVLQNSADSQVWRYAAVLDRGQPLAENTAQLASHPLAEVAAWDRGSSVVLFRSEQAASAADHPILLLTIDARGLKSVQRLAARPAATHDRASHTEAYTIVDQADVRGVKIHVKYGMARLEVPKKMKGLHIWDTPTPPDVSADCRFIFSCIVPTSKFQAVPLDHCDGITLMFVYSKVAAVHIHTPATPAARFTQLALDPGAVNWVYIPIPRAAGERVLAFGARRNARHWQDAEEELADVAAYAVEKKAEKEAKRRARRKAKKEAQLTPMANGNEEEVKEEEEEKEKKQDEEDEEDEDTENEDHDRNAYVYCNANFLFRFRLAGDVSVGPMLDAPRVDTVVAARPPISLVLSISDSELLAVAGAYDAIPRPPSPVTLAPPFGALPPREPARADDYSNFLSTAPIDTPVARITVFSDPTYGFDRGLLVEYATGAQRALGQCRVGVDETTVFDRPQCLCVRPASYDRTKPRSSRGQRHWQSCQVFYAQCSADISDGHEDEDVHGEEQKKALWSCIPLGTPGCGTLELTFTGTWGRVAVRGDYGEKQAWRKKRYDLSFSRFHTR</sequence>
<dbReference type="Proteomes" id="UP000018087">
    <property type="component" value="Unassembled WGS sequence"/>
</dbReference>
<evidence type="ECO:0000313" key="2">
    <source>
        <dbReference type="EMBL" id="ERS97590.1"/>
    </source>
</evidence>
<dbReference type="AlphaFoldDB" id="U7PT05"/>
<gene>
    <name evidence="2" type="ORF">HMPREF1624_05761</name>
</gene>